<evidence type="ECO:0000259" key="4">
    <source>
        <dbReference type="Pfam" id="PF08984"/>
    </source>
</evidence>
<dbReference type="Gene3D" id="1.10.3910.10">
    <property type="entry name" value="SP0561-like"/>
    <property type="match status" value="1"/>
</dbReference>
<evidence type="ECO:0000313" key="5">
    <source>
        <dbReference type="EMBL" id="MBK5896826.1"/>
    </source>
</evidence>
<name>A0ABS1IY52_9FIRM</name>
<feature type="domain" description="DUF1858" evidence="4">
    <location>
        <begin position="5"/>
        <end position="62"/>
    </location>
</feature>
<dbReference type="InterPro" id="IPR038062">
    <property type="entry name" value="ScdA-like_N_sf"/>
</dbReference>
<dbReference type="SUPFAM" id="SSF140683">
    <property type="entry name" value="SP0561-like"/>
    <property type="match status" value="1"/>
</dbReference>
<evidence type="ECO:0000259" key="2">
    <source>
        <dbReference type="Pfam" id="PF01814"/>
    </source>
</evidence>
<dbReference type="InterPro" id="IPR015077">
    <property type="entry name" value="DUF1858"/>
</dbReference>
<keyword evidence="6" id="KW-1185">Reference proteome</keyword>
<sequence>MSKKIDLNKTVYELVSEYPELTDIMYNLGFTEITKKAMLNSVGRITTIPKGAKMKGISMMDIVSALMSNGFELVGEMPAMAGKKESAKPADTVEKAEGAVKTEEEAKAAKENKTGEETKPESRTEQLKGYLKRLGAGEDLESVRADFAKNFASVEASEIMRAEQELIKEGTPITEMQKLCDIHSALFHGATTEEKIANAEKAVEASLMKERIAAELAKRDSFPKKDYSDKHERAAALTQTVGHPLYTFTKENDALTVLLEEFKKNRSEEIFNKIREISIHYAKKGDLLYPHLKVKYGVSGPSAVMWTVDDEIRDELGSLAKVTEHSPEWNVHLDEVLKRAEEMIYKEQNILFPICAVNFTTEEWYGIYRDSKDYAECLGVKNERWEEAENAKVAAKPQVEGEIVMPGGHMTVPQLTALLNTIPVEITFIDENDINRYFNEGPKVFKRPGMAIDREVYSCHPPKIEPMVRSILDDFKSGARDQVQIWMEKGGRTMLVSYIAVRDSSGKYVGTTEVVQDMEFAKEHFQK</sequence>
<feature type="domain" description="DUF438" evidence="3">
    <location>
        <begin position="127"/>
        <end position="192"/>
    </location>
</feature>
<dbReference type="PANTHER" id="PTHR39966:SF3">
    <property type="entry name" value="DUF438 DOMAIN-CONTAINING PROTEIN"/>
    <property type="match status" value="1"/>
</dbReference>
<feature type="region of interest" description="Disordered" evidence="1">
    <location>
        <begin position="82"/>
        <end position="126"/>
    </location>
</feature>
<gene>
    <name evidence="5" type="ORF">JJN12_03360</name>
</gene>
<organism evidence="5 6">
    <name type="scientific">Catonella massiliensis</name>
    <dbReference type="NCBI Taxonomy" id="2799636"/>
    <lineage>
        <taxon>Bacteria</taxon>
        <taxon>Bacillati</taxon>
        <taxon>Bacillota</taxon>
        <taxon>Clostridia</taxon>
        <taxon>Lachnospirales</taxon>
        <taxon>Lachnospiraceae</taxon>
        <taxon>Catonella</taxon>
    </lineage>
</organism>
<dbReference type="Proteomes" id="UP000604730">
    <property type="component" value="Unassembled WGS sequence"/>
</dbReference>
<dbReference type="Pfam" id="PF04282">
    <property type="entry name" value="DUF438"/>
    <property type="match status" value="1"/>
</dbReference>
<dbReference type="Pfam" id="PF08984">
    <property type="entry name" value="DUF1858"/>
    <property type="match status" value="1"/>
</dbReference>
<dbReference type="InterPro" id="IPR012312">
    <property type="entry name" value="Hemerythrin-like"/>
</dbReference>
<dbReference type="Pfam" id="PF01814">
    <property type="entry name" value="Hemerythrin"/>
    <property type="match status" value="1"/>
</dbReference>
<dbReference type="EMBL" id="JAEPRJ010000001">
    <property type="protein sequence ID" value="MBK5896826.1"/>
    <property type="molecule type" value="Genomic_DNA"/>
</dbReference>
<comment type="caution">
    <text evidence="5">The sequence shown here is derived from an EMBL/GenBank/DDBJ whole genome shotgun (WGS) entry which is preliminary data.</text>
</comment>
<dbReference type="Pfam" id="PF13596">
    <property type="entry name" value="PAS_10"/>
    <property type="match status" value="1"/>
</dbReference>
<dbReference type="Gene3D" id="1.20.120.520">
    <property type="entry name" value="nmb1532 protein domain like"/>
    <property type="match status" value="1"/>
</dbReference>
<evidence type="ECO:0000259" key="3">
    <source>
        <dbReference type="Pfam" id="PF04282"/>
    </source>
</evidence>
<dbReference type="PANTHER" id="PTHR39966">
    <property type="entry name" value="BLL2471 PROTEIN-RELATED"/>
    <property type="match status" value="1"/>
</dbReference>
<evidence type="ECO:0000313" key="6">
    <source>
        <dbReference type="Proteomes" id="UP000604730"/>
    </source>
</evidence>
<feature type="domain" description="Hemerythrin-like" evidence="2">
    <location>
        <begin position="246"/>
        <end position="354"/>
    </location>
</feature>
<accession>A0ABS1IY52</accession>
<dbReference type="RefSeq" id="WP_208428371.1">
    <property type="nucleotide sequence ID" value="NZ_JAEPRJ010000001.1"/>
</dbReference>
<proteinExistence type="predicted"/>
<protein>
    <submittedName>
        <fullName evidence="5">DUF438 domain-containing protein</fullName>
    </submittedName>
</protein>
<dbReference type="InterPro" id="IPR007380">
    <property type="entry name" value="DUF438"/>
</dbReference>
<evidence type="ECO:0000256" key="1">
    <source>
        <dbReference type="SAM" id="MobiDB-lite"/>
    </source>
</evidence>
<reference evidence="5 6" key="1">
    <citation type="submission" date="2021-01" db="EMBL/GenBank/DDBJ databases">
        <title>Isolation and description of Catonella massiliensis sp. nov., a novel Catonella species, isolated from a stable periodontitis subject.</title>
        <authorList>
            <person name="Antezack A."/>
            <person name="Boxberger M."/>
            <person name="La Scola B."/>
            <person name="Monnet-Corti V."/>
        </authorList>
    </citation>
    <scope>NUCLEOTIDE SEQUENCE [LARGE SCALE GENOMIC DNA]</scope>
    <source>
        <strain evidence="5 6">Marseille-Q4567</strain>
    </source>
</reference>